<name>A0A9P6AMR0_9AGAM</name>
<evidence type="ECO:0000313" key="3">
    <source>
        <dbReference type="Proteomes" id="UP000886523"/>
    </source>
</evidence>
<dbReference type="Proteomes" id="UP000886523">
    <property type="component" value="Unassembled WGS sequence"/>
</dbReference>
<proteinExistence type="predicted"/>
<sequence length="375" mass="42422">MPGVPIKYPHHLTLNVSPIARQKWLNAPPLVRFSIRSRAKNAVEIPQPPHNLNFLGRSDVEIGPHIFPDTKLVEVQYDSLPGMPVYVGSVPQYPPIRTDVLIEFKENTAERFLLPLDCALVERVMEHGSPTVLLSTIVSGTPTEPIEGPLPQEPITFRFVHAGASMWEAIERRVKASPLSLSQIQQSLQQAISSPRPRVYIPHRLPEGPLFNNVSEAVLDKFAPKPLVLKELRVGPPVPVKPDFYVQAQSTCRYCSIRGATRVQRGVRLRSRDDRRGRGLKAVHPGRNTRDGSRCSARRAESRSRGKHRTWERTATKPTVVLVPLKPRKRWLYLVHVVLPTQLPRFPFQRIGLRELANILRLLIIITPQDHPPTQ</sequence>
<gene>
    <name evidence="2" type="ORF">BS47DRAFT_240574</name>
</gene>
<evidence type="ECO:0000313" key="2">
    <source>
        <dbReference type="EMBL" id="KAF9508259.1"/>
    </source>
</evidence>
<comment type="caution">
    <text evidence="2">The sequence shown here is derived from an EMBL/GenBank/DDBJ whole genome shotgun (WGS) entry which is preliminary data.</text>
</comment>
<evidence type="ECO:0000256" key="1">
    <source>
        <dbReference type="SAM" id="MobiDB-lite"/>
    </source>
</evidence>
<feature type="compositionally biased region" description="Basic and acidic residues" evidence="1">
    <location>
        <begin position="288"/>
        <end position="311"/>
    </location>
</feature>
<dbReference type="AlphaFoldDB" id="A0A9P6AMR0"/>
<keyword evidence="3" id="KW-1185">Reference proteome</keyword>
<reference evidence="2" key="1">
    <citation type="journal article" date="2020" name="Nat. Commun.">
        <title>Large-scale genome sequencing of mycorrhizal fungi provides insights into the early evolution of symbiotic traits.</title>
        <authorList>
            <person name="Miyauchi S."/>
            <person name="Kiss E."/>
            <person name="Kuo A."/>
            <person name="Drula E."/>
            <person name="Kohler A."/>
            <person name="Sanchez-Garcia M."/>
            <person name="Morin E."/>
            <person name="Andreopoulos B."/>
            <person name="Barry K.W."/>
            <person name="Bonito G."/>
            <person name="Buee M."/>
            <person name="Carver A."/>
            <person name="Chen C."/>
            <person name="Cichocki N."/>
            <person name="Clum A."/>
            <person name="Culley D."/>
            <person name="Crous P.W."/>
            <person name="Fauchery L."/>
            <person name="Girlanda M."/>
            <person name="Hayes R.D."/>
            <person name="Keri Z."/>
            <person name="LaButti K."/>
            <person name="Lipzen A."/>
            <person name="Lombard V."/>
            <person name="Magnuson J."/>
            <person name="Maillard F."/>
            <person name="Murat C."/>
            <person name="Nolan M."/>
            <person name="Ohm R.A."/>
            <person name="Pangilinan J."/>
            <person name="Pereira M.F."/>
            <person name="Perotto S."/>
            <person name="Peter M."/>
            <person name="Pfister S."/>
            <person name="Riley R."/>
            <person name="Sitrit Y."/>
            <person name="Stielow J.B."/>
            <person name="Szollosi G."/>
            <person name="Zifcakova L."/>
            <person name="Stursova M."/>
            <person name="Spatafora J.W."/>
            <person name="Tedersoo L."/>
            <person name="Vaario L.M."/>
            <person name="Yamada A."/>
            <person name="Yan M."/>
            <person name="Wang P."/>
            <person name="Xu J."/>
            <person name="Bruns T."/>
            <person name="Baldrian P."/>
            <person name="Vilgalys R."/>
            <person name="Dunand C."/>
            <person name="Henrissat B."/>
            <person name="Grigoriev I.V."/>
            <person name="Hibbett D."/>
            <person name="Nagy L.G."/>
            <person name="Martin F.M."/>
        </authorList>
    </citation>
    <scope>NUCLEOTIDE SEQUENCE</scope>
    <source>
        <strain evidence="2">UP504</strain>
    </source>
</reference>
<accession>A0A9P6AMR0</accession>
<feature type="region of interest" description="Disordered" evidence="1">
    <location>
        <begin position="270"/>
        <end position="311"/>
    </location>
</feature>
<protein>
    <submittedName>
        <fullName evidence="2">Uncharacterized protein</fullName>
    </submittedName>
</protein>
<dbReference type="OrthoDB" id="5338195at2759"/>
<organism evidence="2 3">
    <name type="scientific">Hydnum rufescens UP504</name>
    <dbReference type="NCBI Taxonomy" id="1448309"/>
    <lineage>
        <taxon>Eukaryota</taxon>
        <taxon>Fungi</taxon>
        <taxon>Dikarya</taxon>
        <taxon>Basidiomycota</taxon>
        <taxon>Agaricomycotina</taxon>
        <taxon>Agaricomycetes</taxon>
        <taxon>Cantharellales</taxon>
        <taxon>Hydnaceae</taxon>
        <taxon>Hydnum</taxon>
    </lineage>
</organism>
<dbReference type="EMBL" id="MU129062">
    <property type="protein sequence ID" value="KAF9508259.1"/>
    <property type="molecule type" value="Genomic_DNA"/>
</dbReference>